<sequence>MAENLQTTHYCSQVSLREGTDVKNLIAQLLAVSRGAQPDLTLLLPSRRDNAPNPILVVIHLIQTYCAKVLSHRIPAAIILFQHTSASIWRFCFEATSPGSILAINGASRHFASEKRVANRDLLRVDSQCIQETSNKKLRGKTSRGTTQEAHSFFSVTSVKAKNAPRWKEEAASPSASPPVSTESHDTAQKEG</sequence>
<feature type="region of interest" description="Disordered" evidence="1">
    <location>
        <begin position="159"/>
        <end position="192"/>
    </location>
</feature>
<dbReference type="Proteomes" id="UP000481861">
    <property type="component" value="Unassembled WGS sequence"/>
</dbReference>
<dbReference type="EMBL" id="JAADJZ010000003">
    <property type="protein sequence ID" value="KAF2876168.1"/>
    <property type="molecule type" value="Genomic_DNA"/>
</dbReference>
<name>A0A7C8ICL2_9PLEO</name>
<accession>A0A7C8ICL2</accession>
<evidence type="ECO:0000256" key="1">
    <source>
        <dbReference type="SAM" id="MobiDB-lite"/>
    </source>
</evidence>
<proteinExistence type="predicted"/>
<organism evidence="2 3">
    <name type="scientific">Massariosphaeria phaeospora</name>
    <dbReference type="NCBI Taxonomy" id="100035"/>
    <lineage>
        <taxon>Eukaryota</taxon>
        <taxon>Fungi</taxon>
        <taxon>Dikarya</taxon>
        <taxon>Ascomycota</taxon>
        <taxon>Pezizomycotina</taxon>
        <taxon>Dothideomycetes</taxon>
        <taxon>Pleosporomycetidae</taxon>
        <taxon>Pleosporales</taxon>
        <taxon>Pleosporales incertae sedis</taxon>
        <taxon>Massariosphaeria</taxon>
    </lineage>
</organism>
<evidence type="ECO:0000313" key="2">
    <source>
        <dbReference type="EMBL" id="KAF2876168.1"/>
    </source>
</evidence>
<evidence type="ECO:0000313" key="3">
    <source>
        <dbReference type="Proteomes" id="UP000481861"/>
    </source>
</evidence>
<feature type="compositionally biased region" description="Basic and acidic residues" evidence="1">
    <location>
        <begin position="183"/>
        <end position="192"/>
    </location>
</feature>
<feature type="compositionally biased region" description="Low complexity" evidence="1">
    <location>
        <begin position="172"/>
        <end position="182"/>
    </location>
</feature>
<comment type="caution">
    <text evidence="2">The sequence shown here is derived from an EMBL/GenBank/DDBJ whole genome shotgun (WGS) entry which is preliminary data.</text>
</comment>
<keyword evidence="3" id="KW-1185">Reference proteome</keyword>
<dbReference type="AlphaFoldDB" id="A0A7C8ICL2"/>
<reference evidence="2 3" key="1">
    <citation type="submission" date="2020-01" db="EMBL/GenBank/DDBJ databases">
        <authorList>
            <consortium name="DOE Joint Genome Institute"/>
            <person name="Haridas S."/>
            <person name="Albert R."/>
            <person name="Binder M."/>
            <person name="Bloem J."/>
            <person name="Labutti K."/>
            <person name="Salamov A."/>
            <person name="Andreopoulos B."/>
            <person name="Baker S.E."/>
            <person name="Barry K."/>
            <person name="Bills G."/>
            <person name="Bluhm B.H."/>
            <person name="Cannon C."/>
            <person name="Castanera R."/>
            <person name="Culley D.E."/>
            <person name="Daum C."/>
            <person name="Ezra D."/>
            <person name="Gonzalez J.B."/>
            <person name="Henrissat B."/>
            <person name="Kuo A."/>
            <person name="Liang C."/>
            <person name="Lipzen A."/>
            <person name="Lutzoni F."/>
            <person name="Magnuson J."/>
            <person name="Mondo S."/>
            <person name="Nolan M."/>
            <person name="Ohm R."/>
            <person name="Pangilinan J."/>
            <person name="Park H.-J.H."/>
            <person name="Ramirez L."/>
            <person name="Alfaro M."/>
            <person name="Sun H."/>
            <person name="Tritt A."/>
            <person name="Yoshinaga Y."/>
            <person name="Zwiers L.-H.L."/>
            <person name="Turgeon B.G."/>
            <person name="Goodwin S.B."/>
            <person name="Spatafora J.W."/>
            <person name="Crous P.W."/>
            <person name="Grigoriev I.V."/>
        </authorList>
    </citation>
    <scope>NUCLEOTIDE SEQUENCE [LARGE SCALE GENOMIC DNA]</scope>
    <source>
        <strain evidence="2 3">CBS 611.86</strain>
    </source>
</reference>
<protein>
    <submittedName>
        <fullName evidence="2">Uncharacterized protein</fullName>
    </submittedName>
</protein>
<gene>
    <name evidence="2" type="ORF">BDV95DRAFT_602186</name>
</gene>